<keyword evidence="1" id="KW-0255">Endonuclease</keyword>
<keyword evidence="1" id="KW-0540">Nuclease</keyword>
<organism evidence="1">
    <name type="scientific">Panstrongylus megistus</name>
    <dbReference type="NCBI Taxonomy" id="65343"/>
    <lineage>
        <taxon>Eukaryota</taxon>
        <taxon>Metazoa</taxon>
        <taxon>Ecdysozoa</taxon>
        <taxon>Arthropoda</taxon>
        <taxon>Hexapoda</taxon>
        <taxon>Insecta</taxon>
        <taxon>Pterygota</taxon>
        <taxon>Neoptera</taxon>
        <taxon>Paraneoptera</taxon>
        <taxon>Hemiptera</taxon>
        <taxon>Heteroptera</taxon>
        <taxon>Panheteroptera</taxon>
        <taxon>Cimicomorpha</taxon>
        <taxon>Reduviidae</taxon>
        <taxon>Triatominae</taxon>
        <taxon>Panstrongylus</taxon>
    </lineage>
</organism>
<dbReference type="EMBL" id="GBGD01002934">
    <property type="protein sequence ID" value="JAC85955.1"/>
    <property type="molecule type" value="mRNA"/>
</dbReference>
<keyword evidence="1" id="KW-0548">Nucleotidyltransferase</keyword>
<dbReference type="AlphaFoldDB" id="A0A069DQ34"/>
<dbReference type="PANTHER" id="PTHR47027">
    <property type="entry name" value="REVERSE TRANSCRIPTASE DOMAIN-CONTAINING PROTEIN"/>
    <property type="match status" value="1"/>
</dbReference>
<keyword evidence="1" id="KW-0808">Transferase</keyword>
<name>A0A069DQ34_9HEMI</name>
<reference evidence="1" key="1">
    <citation type="journal article" date="2015" name="J. Med. Entomol.">
        <title>A Deep Insight Into the Sialotranscriptome of the Chagas Disease Vector, Panstrongylus megistus (Hemiptera: Heteroptera).</title>
        <authorList>
            <person name="Ribeiro J.M."/>
            <person name="Schwarz A."/>
            <person name="Francischetti I.M."/>
        </authorList>
    </citation>
    <scope>NUCLEOTIDE SEQUENCE</scope>
    <source>
        <tissue evidence="1">Salivary glands</tissue>
    </source>
</reference>
<sequence length="209" mass="24796">MTNGAESNITLNDEKIEWVTEAVYLGQTISFKNRTTQEINRRISIGWKKYWSLKHIFKAPLNVSIKKWVFDACVLPCLLYGAQTWSLTKKNEKRLRTTQRAMERNMLGVKKKDRIQATEIRKKTLLTDLVVAAKKLKWNWAGHISRLEGDRWTKVCTEWYPANRKRKKGRQFRRWRDEITQVTGNNYAKIARCREDWNKMGEAFAQKWA</sequence>
<keyword evidence="1" id="KW-0695">RNA-directed DNA polymerase</keyword>
<dbReference type="PANTHER" id="PTHR47027:SF29">
    <property type="entry name" value="C2H2-TYPE DOMAIN-CONTAINING PROTEIN"/>
    <property type="match status" value="1"/>
</dbReference>
<dbReference type="GO" id="GO:0004519">
    <property type="term" value="F:endonuclease activity"/>
    <property type="evidence" value="ECO:0007669"/>
    <property type="project" value="UniProtKB-KW"/>
</dbReference>
<keyword evidence="1" id="KW-0378">Hydrolase</keyword>
<dbReference type="GO" id="GO:0003964">
    <property type="term" value="F:RNA-directed DNA polymerase activity"/>
    <property type="evidence" value="ECO:0007669"/>
    <property type="project" value="UniProtKB-KW"/>
</dbReference>
<accession>A0A069DQ34</accession>
<proteinExistence type="evidence at transcript level"/>
<evidence type="ECO:0000313" key="1">
    <source>
        <dbReference type="EMBL" id="JAC85955.1"/>
    </source>
</evidence>
<protein>
    <submittedName>
        <fullName evidence="1">Putative endonuclease-reverse transcriptase</fullName>
    </submittedName>
</protein>